<dbReference type="InterPro" id="IPR036008">
    <property type="entry name" value="Aconitase_4Fe-4S_dom"/>
</dbReference>
<accession>A0A7W3SW39</accession>
<dbReference type="InterPro" id="IPR011826">
    <property type="entry name" value="HAcnase/IPMdehydase_lsu_prok"/>
</dbReference>
<feature type="binding site" evidence="7">
    <location>
        <position position="361"/>
    </location>
    <ligand>
        <name>[4Fe-4S] cluster</name>
        <dbReference type="ChEBI" id="CHEBI:49883"/>
    </ligand>
</feature>
<dbReference type="SUPFAM" id="SSF53732">
    <property type="entry name" value="Aconitase iron-sulfur domain"/>
    <property type="match status" value="1"/>
</dbReference>
<comment type="caution">
    <text evidence="9">The sequence shown here is derived from an EMBL/GenBank/DDBJ whole genome shotgun (WGS) entry which is preliminary data.</text>
</comment>
<evidence type="ECO:0000256" key="3">
    <source>
        <dbReference type="ARBA" id="ARBA00023004"/>
    </source>
</evidence>
<keyword evidence="3 7" id="KW-0408">Iron</keyword>
<evidence type="ECO:0000313" key="10">
    <source>
        <dbReference type="Proteomes" id="UP000567067"/>
    </source>
</evidence>
<evidence type="ECO:0000256" key="5">
    <source>
        <dbReference type="ARBA" id="ARBA00023239"/>
    </source>
</evidence>
<keyword evidence="7" id="KW-0432">Leucine biosynthesis</keyword>
<reference evidence="9 10" key="1">
    <citation type="submission" date="2020-08" db="EMBL/GenBank/DDBJ databases">
        <title>Genomic Encyclopedia of Type Strains, Phase III (KMG-III): the genomes of soil and plant-associated and newly described type strains.</title>
        <authorList>
            <person name="Whitman W."/>
        </authorList>
    </citation>
    <scope>NUCLEOTIDE SEQUENCE [LARGE SCALE GENOMIC DNA]</scope>
    <source>
        <strain evidence="9 10">CECT 8693</strain>
    </source>
</reference>
<evidence type="ECO:0000259" key="8">
    <source>
        <dbReference type="Pfam" id="PF00330"/>
    </source>
</evidence>
<dbReference type="PROSITE" id="PS00450">
    <property type="entry name" value="ACONITASE_1"/>
    <property type="match status" value="1"/>
</dbReference>
<dbReference type="Proteomes" id="UP000567067">
    <property type="component" value="Unassembled WGS sequence"/>
</dbReference>
<comment type="catalytic activity">
    <reaction evidence="6">
        <text>citrate = D-threo-isocitrate</text>
        <dbReference type="Rhea" id="RHEA:10336"/>
        <dbReference type="ChEBI" id="CHEBI:15562"/>
        <dbReference type="ChEBI" id="CHEBI:16947"/>
        <dbReference type="EC" id="4.2.1.3"/>
    </reaction>
</comment>
<dbReference type="NCBIfam" id="TIGR01343">
    <property type="entry name" value="hacA_fam"/>
    <property type="match status" value="1"/>
</dbReference>
<evidence type="ECO:0000256" key="7">
    <source>
        <dbReference type="HAMAP-Rule" id="MF_01027"/>
    </source>
</evidence>
<dbReference type="GO" id="GO:0009098">
    <property type="term" value="P:L-leucine biosynthetic process"/>
    <property type="evidence" value="ECO:0007669"/>
    <property type="project" value="UniProtKB-UniRule"/>
</dbReference>
<comment type="subunit">
    <text evidence="7">Heterodimer of LeuC and LeuD.</text>
</comment>
<dbReference type="InterPro" id="IPR006251">
    <property type="entry name" value="Homoacnase/IPMdehydase_lsu"/>
</dbReference>
<comment type="function">
    <text evidence="7">Catalyzes the isomerization between 2-isopropylmalate and 3-isopropylmalate, via the formation of 2-isopropylmaleate.</text>
</comment>
<dbReference type="PROSITE" id="PS01244">
    <property type="entry name" value="ACONITASE_2"/>
    <property type="match status" value="1"/>
</dbReference>
<protein>
    <recommendedName>
        <fullName evidence="7">3-isopropylmalate dehydratase large subunit</fullName>
        <ecNumber evidence="7">4.2.1.33</ecNumber>
    </recommendedName>
    <alternativeName>
        <fullName evidence="7">Alpha-IPM isomerase</fullName>
        <shortName evidence="7">IPMI</shortName>
    </alternativeName>
    <alternativeName>
        <fullName evidence="7">Isopropylmalate isomerase</fullName>
    </alternativeName>
</protein>
<dbReference type="CDD" id="cd01583">
    <property type="entry name" value="IPMI"/>
    <property type="match status" value="1"/>
</dbReference>
<dbReference type="HAMAP" id="MF_01027">
    <property type="entry name" value="LeuC_type2"/>
    <property type="match status" value="1"/>
</dbReference>
<dbReference type="PANTHER" id="PTHR43822:SF2">
    <property type="entry name" value="HOMOACONITASE, MITOCHONDRIAL"/>
    <property type="match status" value="1"/>
</dbReference>
<keyword evidence="5 7" id="KW-0456">Lyase</keyword>
<dbReference type="UniPathway" id="UPA00048">
    <property type="reaction ID" value="UER00071"/>
</dbReference>
<dbReference type="InterPro" id="IPR050067">
    <property type="entry name" value="IPM_dehydratase_rel_enz"/>
</dbReference>
<organism evidence="9 10">
    <name type="scientific">Fontibacillus solani</name>
    <dbReference type="NCBI Taxonomy" id="1572857"/>
    <lineage>
        <taxon>Bacteria</taxon>
        <taxon>Bacillati</taxon>
        <taxon>Bacillota</taxon>
        <taxon>Bacilli</taxon>
        <taxon>Bacillales</taxon>
        <taxon>Paenibacillaceae</taxon>
        <taxon>Fontibacillus</taxon>
    </lineage>
</organism>
<dbReference type="GO" id="GO:0003861">
    <property type="term" value="F:3-isopropylmalate dehydratase activity"/>
    <property type="evidence" value="ECO:0007669"/>
    <property type="project" value="UniProtKB-UniRule"/>
</dbReference>
<proteinExistence type="inferred from homology"/>
<dbReference type="RefSeq" id="WP_182537982.1">
    <property type="nucleotide sequence ID" value="NZ_JACJIP010000027.1"/>
</dbReference>
<keyword evidence="4 7" id="KW-0411">Iron-sulfur</keyword>
<dbReference type="AlphaFoldDB" id="A0A7W3SW39"/>
<comment type="pathway">
    <text evidence="7">Amino-acid biosynthesis; L-leucine biosynthesis; L-leucine from 3-methyl-2-oxobutanoate: step 2/4.</text>
</comment>
<evidence type="ECO:0000256" key="1">
    <source>
        <dbReference type="ARBA" id="ARBA00022485"/>
    </source>
</evidence>
<sequence length="426" mass="45618">MGKTAIEKIISNKSHKDAVAGDIVIADLDLIMAQDGNAPLAIKMLKEELGTSKVFDHEKVILVIDHCGPAPNQGAANLQQIMRQFAEDANIKLFDSGEGVSHVLLPEKGMVKPGDFVIGSDSHTVTYGALNCFGTGMGSTDITTGMYTGQAWVRVPESIKVNLRGSLPPYVSAKDLALEMIRAIGVNGATNMCLEISGDGLKSLNMDERFTLCNMAIEMGGKCAIMPMDEVCQRYLAERMGHIPEGIWSDEHANYIAEHTFDLSSLEPLVALPHSLENIASLREVSGKRVDICFLGTCTNGRLSDMEAASRILKGKKVHPSIRLNITPGSREVYSKSIELGYIQIFIEAGAVITPPGCGACIGTHLGIPGDGEYVLSTANRNFKGRMGNSNSFIILGSPETVAATAIKGSLAAESDIEMEVESYGL</sequence>
<dbReference type="InterPro" id="IPR001030">
    <property type="entry name" value="Acoase/IPM_deHydtase_lsu_aba"/>
</dbReference>
<feature type="binding site" evidence="7">
    <location>
        <position position="358"/>
    </location>
    <ligand>
        <name>[4Fe-4S] cluster</name>
        <dbReference type="ChEBI" id="CHEBI:49883"/>
    </ligand>
</feature>
<evidence type="ECO:0000256" key="4">
    <source>
        <dbReference type="ARBA" id="ARBA00023014"/>
    </source>
</evidence>
<dbReference type="GO" id="GO:0003994">
    <property type="term" value="F:aconitate hydratase activity"/>
    <property type="evidence" value="ECO:0007669"/>
    <property type="project" value="UniProtKB-EC"/>
</dbReference>
<dbReference type="EMBL" id="JACJIP010000027">
    <property type="protein sequence ID" value="MBA9087208.1"/>
    <property type="molecule type" value="Genomic_DNA"/>
</dbReference>
<dbReference type="InterPro" id="IPR018136">
    <property type="entry name" value="Aconitase_4Fe-4S_BS"/>
</dbReference>
<evidence type="ECO:0000313" key="9">
    <source>
        <dbReference type="EMBL" id="MBA9087208.1"/>
    </source>
</evidence>
<dbReference type="GO" id="GO:0051539">
    <property type="term" value="F:4 iron, 4 sulfur cluster binding"/>
    <property type="evidence" value="ECO:0007669"/>
    <property type="project" value="UniProtKB-KW"/>
</dbReference>
<keyword evidence="1 7" id="KW-0004">4Fe-4S</keyword>
<dbReference type="InterPro" id="IPR015931">
    <property type="entry name" value="Acnase/IPM_dHydase_lsu_aba_1/3"/>
</dbReference>
<dbReference type="PANTHER" id="PTHR43822">
    <property type="entry name" value="HOMOACONITASE, MITOCHONDRIAL-RELATED"/>
    <property type="match status" value="1"/>
</dbReference>
<comment type="similarity">
    <text evidence="7">Belongs to the aconitase/IPM isomerase family. LeuC type 2 subfamily.</text>
</comment>
<dbReference type="PRINTS" id="PR00415">
    <property type="entry name" value="ACONITASE"/>
</dbReference>
<dbReference type="Gene3D" id="3.30.499.10">
    <property type="entry name" value="Aconitase, domain 3"/>
    <property type="match status" value="2"/>
</dbReference>
<evidence type="ECO:0000256" key="6">
    <source>
        <dbReference type="ARBA" id="ARBA00023501"/>
    </source>
</evidence>
<keyword evidence="2 7" id="KW-0479">Metal-binding</keyword>
<dbReference type="EC" id="4.2.1.33" evidence="7"/>
<feature type="binding site" evidence="7">
    <location>
        <position position="298"/>
    </location>
    <ligand>
        <name>[4Fe-4S] cluster</name>
        <dbReference type="ChEBI" id="CHEBI:49883"/>
    </ligand>
</feature>
<feature type="domain" description="Aconitase/3-isopropylmalate dehydratase large subunit alpha/beta/alpha" evidence="8">
    <location>
        <begin position="8"/>
        <end position="409"/>
    </location>
</feature>
<name>A0A7W3SW39_9BACL</name>
<dbReference type="NCBIfam" id="NF001614">
    <property type="entry name" value="PRK00402.1"/>
    <property type="match status" value="1"/>
</dbReference>
<dbReference type="GO" id="GO:0046872">
    <property type="term" value="F:metal ion binding"/>
    <property type="evidence" value="ECO:0007669"/>
    <property type="project" value="UniProtKB-KW"/>
</dbReference>
<gene>
    <name evidence="7" type="primary">leuC</name>
    <name evidence="9" type="ORF">FHR92_003690</name>
</gene>
<dbReference type="NCBIfam" id="TIGR02086">
    <property type="entry name" value="IPMI_arch"/>
    <property type="match status" value="1"/>
</dbReference>
<comment type="catalytic activity">
    <reaction evidence="7">
        <text>(2R,3S)-3-isopropylmalate = (2S)-2-isopropylmalate</text>
        <dbReference type="Rhea" id="RHEA:32287"/>
        <dbReference type="ChEBI" id="CHEBI:1178"/>
        <dbReference type="ChEBI" id="CHEBI:35121"/>
        <dbReference type="EC" id="4.2.1.33"/>
    </reaction>
</comment>
<keyword evidence="7" id="KW-0028">Amino-acid biosynthesis</keyword>
<keyword evidence="7" id="KW-0100">Branched-chain amino acid biosynthesis</keyword>
<dbReference type="Pfam" id="PF00330">
    <property type="entry name" value="Aconitase"/>
    <property type="match status" value="1"/>
</dbReference>
<comment type="cofactor">
    <cofactor evidence="7">
        <name>[4Fe-4S] cluster</name>
        <dbReference type="ChEBI" id="CHEBI:49883"/>
    </cofactor>
    <text evidence="7">Binds 1 [4Fe-4S] cluster per subunit.</text>
</comment>
<keyword evidence="10" id="KW-1185">Reference proteome</keyword>
<evidence type="ECO:0000256" key="2">
    <source>
        <dbReference type="ARBA" id="ARBA00022723"/>
    </source>
</evidence>
<dbReference type="InterPro" id="IPR033941">
    <property type="entry name" value="IPMI_cat"/>
</dbReference>